<dbReference type="InterPro" id="IPR029058">
    <property type="entry name" value="AB_hydrolase_fold"/>
</dbReference>
<protein>
    <submittedName>
        <fullName evidence="3">CocE/NonD family hydrolase</fullName>
    </submittedName>
</protein>
<gene>
    <name evidence="3" type="ORF">ACFPK1_00555</name>
</gene>
<dbReference type="RefSeq" id="WP_378018952.1">
    <property type="nucleotide sequence ID" value="NZ_JBHSKG010000001.1"/>
</dbReference>
<keyword evidence="4" id="KW-1185">Reference proteome</keyword>
<accession>A0ABV9Z8Q6</accession>
<dbReference type="Pfam" id="PF02129">
    <property type="entry name" value="Peptidase_S15"/>
    <property type="match status" value="1"/>
</dbReference>
<dbReference type="InterPro" id="IPR050585">
    <property type="entry name" value="Xaa-Pro_dipeptidyl-ppase/CocE"/>
</dbReference>
<dbReference type="SUPFAM" id="SSF49785">
    <property type="entry name" value="Galactose-binding domain-like"/>
    <property type="match status" value="1"/>
</dbReference>
<sequence>MAHLVRERLARRIRPLVTITAPPDEGVVVERDVAVPMRDGVRLRVDVFRPATDEPVAVLLCAHPYGKDNTPPRRRHGWGIPRQYRVLTQSRPISHSAWTGWEAPDPAHWVARGYAVINADLRGWGRSEGEGELFSAQEGRDGHDLVEWAAAQSWSTGRVGMTGVSYLAISQWAVAAERPPHLAAICPWEGFTDAYRDFARPGGVREDGFAVMWTTMLRLASGKPVTFRHEQKRRPLHDAWWAARARDIEKIDVPALVCGSFSDHDLHTRGSFEGFRRISSEHKWLYTHRGPKWATYYSPEALAVQAEFFDHFLRDQDTGVLGRPRVRVEVREDTDTVSSVHQVADWPPPGTTYRRLHLDTTHRALSEIGPGEPTEMSWRTRGAGLSFRWHIDTDIELVGPMCANLWVSLPRGGDVSLFVGVSKERDGRDVGFEGSYGFRGDTVTHGMLRASHRRLDPALSEPGRPVHAHTDEEPLAPGEIVPVEIALLPSATLFRAGEVLRLDLRGHWLQARNPLTGQFPAGYRPSARGTCVLHTGGDHDSTLSVPLAPWR</sequence>
<evidence type="ECO:0000256" key="1">
    <source>
        <dbReference type="ARBA" id="ARBA00022801"/>
    </source>
</evidence>
<name>A0ABV9Z8Q6_9PSEU</name>
<dbReference type="Gene3D" id="2.60.120.260">
    <property type="entry name" value="Galactose-binding domain-like"/>
    <property type="match status" value="1"/>
</dbReference>
<dbReference type="GO" id="GO:0016787">
    <property type="term" value="F:hydrolase activity"/>
    <property type="evidence" value="ECO:0007669"/>
    <property type="project" value="UniProtKB-KW"/>
</dbReference>
<evidence type="ECO:0000313" key="4">
    <source>
        <dbReference type="Proteomes" id="UP001596175"/>
    </source>
</evidence>
<feature type="domain" description="Xaa-Pro dipeptidyl-peptidase C-terminal" evidence="2">
    <location>
        <begin position="306"/>
        <end position="544"/>
    </location>
</feature>
<dbReference type="NCBIfam" id="TIGR00976">
    <property type="entry name" value="CocE_NonD"/>
    <property type="match status" value="2"/>
</dbReference>
<keyword evidence="1 3" id="KW-0378">Hydrolase</keyword>
<evidence type="ECO:0000259" key="2">
    <source>
        <dbReference type="SMART" id="SM00939"/>
    </source>
</evidence>
<dbReference type="InterPro" id="IPR013736">
    <property type="entry name" value="Xaa-Pro_dipept_C"/>
</dbReference>
<dbReference type="Gene3D" id="3.40.50.1820">
    <property type="entry name" value="alpha/beta hydrolase"/>
    <property type="match status" value="1"/>
</dbReference>
<organism evidence="3 4">
    <name type="scientific">Actinomycetospora rhizophila</name>
    <dbReference type="NCBI Taxonomy" id="1416876"/>
    <lineage>
        <taxon>Bacteria</taxon>
        <taxon>Bacillati</taxon>
        <taxon>Actinomycetota</taxon>
        <taxon>Actinomycetes</taxon>
        <taxon>Pseudonocardiales</taxon>
        <taxon>Pseudonocardiaceae</taxon>
        <taxon>Actinomycetospora</taxon>
    </lineage>
</organism>
<dbReference type="InterPro" id="IPR000383">
    <property type="entry name" value="Xaa-Pro-like_dom"/>
</dbReference>
<dbReference type="SMART" id="SM00939">
    <property type="entry name" value="PepX_C"/>
    <property type="match status" value="1"/>
</dbReference>
<proteinExistence type="predicted"/>
<dbReference type="PANTHER" id="PTHR43056:SF10">
    <property type="entry name" value="COCE_NOND FAMILY, PUTATIVE (AFU_ORTHOLOGUE AFUA_7G00600)-RELATED"/>
    <property type="match status" value="1"/>
</dbReference>
<dbReference type="Proteomes" id="UP001596175">
    <property type="component" value="Unassembled WGS sequence"/>
</dbReference>
<dbReference type="InterPro" id="IPR005674">
    <property type="entry name" value="CocE/Ser_esterase"/>
</dbReference>
<dbReference type="PANTHER" id="PTHR43056">
    <property type="entry name" value="PEPTIDASE S9 PROLYL OLIGOPEPTIDASE"/>
    <property type="match status" value="1"/>
</dbReference>
<dbReference type="Gene3D" id="1.10.3020.20">
    <property type="match status" value="1"/>
</dbReference>
<dbReference type="SUPFAM" id="SSF53474">
    <property type="entry name" value="alpha/beta-Hydrolases"/>
    <property type="match status" value="1"/>
</dbReference>
<dbReference type="EMBL" id="JBHSKG010000001">
    <property type="protein sequence ID" value="MFC5136710.1"/>
    <property type="molecule type" value="Genomic_DNA"/>
</dbReference>
<dbReference type="Pfam" id="PF08530">
    <property type="entry name" value="PepX_C"/>
    <property type="match status" value="1"/>
</dbReference>
<dbReference type="InterPro" id="IPR008979">
    <property type="entry name" value="Galactose-bd-like_sf"/>
</dbReference>
<evidence type="ECO:0000313" key="3">
    <source>
        <dbReference type="EMBL" id="MFC5136710.1"/>
    </source>
</evidence>
<reference evidence="4" key="1">
    <citation type="journal article" date="2019" name="Int. J. Syst. Evol. Microbiol.">
        <title>The Global Catalogue of Microorganisms (GCM) 10K type strain sequencing project: providing services to taxonomists for standard genome sequencing and annotation.</title>
        <authorList>
            <consortium name="The Broad Institute Genomics Platform"/>
            <consortium name="The Broad Institute Genome Sequencing Center for Infectious Disease"/>
            <person name="Wu L."/>
            <person name="Ma J."/>
        </authorList>
    </citation>
    <scope>NUCLEOTIDE SEQUENCE [LARGE SCALE GENOMIC DNA]</scope>
    <source>
        <strain evidence="4">XZYJ18</strain>
    </source>
</reference>
<comment type="caution">
    <text evidence="3">The sequence shown here is derived from an EMBL/GenBank/DDBJ whole genome shotgun (WGS) entry which is preliminary data.</text>
</comment>